<organism evidence="6 7">
    <name type="scientific">Iris pallida</name>
    <name type="common">Sweet iris</name>
    <dbReference type="NCBI Taxonomy" id="29817"/>
    <lineage>
        <taxon>Eukaryota</taxon>
        <taxon>Viridiplantae</taxon>
        <taxon>Streptophyta</taxon>
        <taxon>Embryophyta</taxon>
        <taxon>Tracheophyta</taxon>
        <taxon>Spermatophyta</taxon>
        <taxon>Magnoliopsida</taxon>
        <taxon>Liliopsida</taxon>
        <taxon>Asparagales</taxon>
        <taxon>Iridaceae</taxon>
        <taxon>Iridoideae</taxon>
        <taxon>Irideae</taxon>
        <taxon>Iris</taxon>
    </lineage>
</organism>
<dbReference type="CDD" id="cd02440">
    <property type="entry name" value="AdoMet_MTases"/>
    <property type="match status" value="1"/>
</dbReference>
<dbReference type="Pfam" id="PF06325">
    <property type="entry name" value="PrmA"/>
    <property type="match status" value="1"/>
</dbReference>
<dbReference type="GO" id="GO:0032259">
    <property type="term" value="P:methylation"/>
    <property type="evidence" value="ECO:0007669"/>
    <property type="project" value="UniProtKB-KW"/>
</dbReference>
<keyword evidence="2" id="KW-0808">Transferase</keyword>
<sequence length="435" mass="47693">MLPCRLRLLKSFSSLEIPFPLLLLTTTPSPNRKLSFLSTPPPPPPPPPPPNVKNLFHYPKKQRGAAQAFSTITSTTAAAEDNEAATTSLFSPYLSVRIHCNKQDAVLLSEALLCFDATSASMDESDSCDDFDDIWITSIFAEGQDIQTCISQAADSIGLNYIPKYEVSEGKQCDWVANIQDTFHPIKIADGLWVIPKWRSPPDSQATNIILDPGLAFGTGEHPTTKMCLLLLHGLIKGGEHFLDYGTGSGVLGIAAVKMGVALSVGIDIDPQAVTSACQNVALNEIDCNKMFVYLVPSKDCLPNICERTKEIPEENTSNKLEHVARESFDIVIANILLNPLMDLAEDIVAFAKPGAAIGLSGILSEQVQDASKWKIRSDSQSLNLGSPKSEEKYAKERIFYIKGYNVWNEIIVILCFERDCKPSMTCIRETTRAL</sequence>
<evidence type="ECO:0000256" key="4">
    <source>
        <dbReference type="ARBA" id="ARBA00041867"/>
    </source>
</evidence>
<dbReference type="AlphaFoldDB" id="A0AAX6DQ09"/>
<accession>A0AAX6DQ09</accession>
<keyword evidence="7" id="KW-1185">Reference proteome</keyword>
<dbReference type="PANTHER" id="PTHR43648">
    <property type="entry name" value="ELECTRON TRANSFER FLAVOPROTEIN BETA SUBUNIT LYSINE METHYLTRANSFERASE"/>
    <property type="match status" value="1"/>
</dbReference>
<evidence type="ECO:0000256" key="3">
    <source>
        <dbReference type="ARBA" id="ARBA00037932"/>
    </source>
</evidence>
<evidence type="ECO:0000256" key="1">
    <source>
        <dbReference type="ARBA" id="ARBA00022603"/>
    </source>
</evidence>
<protein>
    <recommendedName>
        <fullName evidence="5">ETFB lysine methyltransferase</fullName>
    </recommendedName>
    <alternativeName>
        <fullName evidence="4">Protein N-lysine methyltransferase METTL20</fullName>
    </alternativeName>
</protein>
<evidence type="ECO:0000313" key="6">
    <source>
        <dbReference type="EMBL" id="KAJ6793848.1"/>
    </source>
</evidence>
<gene>
    <name evidence="6" type="ORF">M6B38_233895</name>
</gene>
<evidence type="ECO:0000313" key="7">
    <source>
        <dbReference type="Proteomes" id="UP001140949"/>
    </source>
</evidence>
<dbReference type="InterPro" id="IPR050078">
    <property type="entry name" value="Ribosomal_L11_MeTrfase_PrmA"/>
</dbReference>
<dbReference type="SUPFAM" id="SSF53335">
    <property type="entry name" value="S-adenosyl-L-methionine-dependent methyltransferases"/>
    <property type="match status" value="1"/>
</dbReference>
<evidence type="ECO:0000256" key="2">
    <source>
        <dbReference type="ARBA" id="ARBA00022679"/>
    </source>
</evidence>
<dbReference type="SUPFAM" id="SSF101447">
    <property type="entry name" value="Formin homology 2 domain (FH2 domain)"/>
    <property type="match status" value="1"/>
</dbReference>
<dbReference type="PANTHER" id="PTHR43648:SF1">
    <property type="entry name" value="ELECTRON TRANSFER FLAVOPROTEIN BETA SUBUNIT LYSINE METHYLTRANSFERASE"/>
    <property type="match status" value="1"/>
</dbReference>
<comment type="similarity">
    <text evidence="3">Belongs to the methyltransferase superfamily. ETFBKMT family.</text>
</comment>
<proteinExistence type="inferred from homology"/>
<dbReference type="GO" id="GO:0005739">
    <property type="term" value="C:mitochondrion"/>
    <property type="evidence" value="ECO:0007669"/>
    <property type="project" value="TreeGrafter"/>
</dbReference>
<dbReference type="Gene3D" id="3.40.50.150">
    <property type="entry name" value="Vaccinia Virus protein VP39"/>
    <property type="match status" value="1"/>
</dbReference>
<evidence type="ECO:0000256" key="5">
    <source>
        <dbReference type="ARBA" id="ARBA00042266"/>
    </source>
</evidence>
<comment type="caution">
    <text evidence="6">The sequence shown here is derived from an EMBL/GenBank/DDBJ whole genome shotgun (WGS) entry which is preliminary data.</text>
</comment>
<dbReference type="EMBL" id="JANAVB010042619">
    <property type="protein sequence ID" value="KAJ6793848.1"/>
    <property type="molecule type" value="Genomic_DNA"/>
</dbReference>
<reference evidence="6" key="1">
    <citation type="journal article" date="2023" name="GigaByte">
        <title>Genome assembly of the bearded iris, Iris pallida Lam.</title>
        <authorList>
            <person name="Bruccoleri R.E."/>
            <person name="Oakeley E.J."/>
            <person name="Faust A.M.E."/>
            <person name="Altorfer M."/>
            <person name="Dessus-Babus S."/>
            <person name="Burckhardt D."/>
            <person name="Oertli M."/>
            <person name="Naumann U."/>
            <person name="Petersen F."/>
            <person name="Wong J."/>
        </authorList>
    </citation>
    <scope>NUCLEOTIDE SEQUENCE</scope>
    <source>
        <strain evidence="6">GSM-AAB239-AS_SAM_17_03QT</strain>
    </source>
</reference>
<reference evidence="6" key="2">
    <citation type="submission" date="2023-04" db="EMBL/GenBank/DDBJ databases">
        <authorList>
            <person name="Bruccoleri R.E."/>
            <person name="Oakeley E.J."/>
            <person name="Faust A.-M."/>
            <person name="Dessus-Babus S."/>
            <person name="Altorfer M."/>
            <person name="Burckhardt D."/>
            <person name="Oertli M."/>
            <person name="Naumann U."/>
            <person name="Petersen F."/>
            <person name="Wong J."/>
        </authorList>
    </citation>
    <scope>NUCLEOTIDE SEQUENCE</scope>
    <source>
        <strain evidence="6">GSM-AAB239-AS_SAM_17_03QT</strain>
        <tissue evidence="6">Leaf</tissue>
    </source>
</reference>
<keyword evidence="1" id="KW-0489">Methyltransferase</keyword>
<dbReference type="InterPro" id="IPR029063">
    <property type="entry name" value="SAM-dependent_MTases_sf"/>
</dbReference>
<dbReference type="GO" id="GO:0016279">
    <property type="term" value="F:protein-lysine N-methyltransferase activity"/>
    <property type="evidence" value="ECO:0007669"/>
    <property type="project" value="TreeGrafter"/>
</dbReference>
<name>A0AAX6DQ09_IRIPA</name>
<dbReference type="Proteomes" id="UP001140949">
    <property type="component" value="Unassembled WGS sequence"/>
</dbReference>